<sequence>MDKLELLSLSCVVLVLLIVVVLWRLVLVYRQQESLCQFIKNQHDAGGLHIGTAPQNLLQVQQLVTQLQQQLHQAEHDKLTGLGNRLSMKRKLAELMPLKQGCLVLLDIYRFRYVNDLFGFSFGDELLKQIANRITANLPKSASVARMNEDEFLIYYPIETTETELSNLVDNLQKTYTVFDSPITVRLQLGHLGLARFHGDISTILRRLDLALKKAKQLDINIAHYLAGDDVVQLREISIINSLAKSLQDGELYMVYQPKQNCHTGSCNQVEALMRWKHKTLGVISPVEFIPLAEFAGMIEMVSQWVLDQVVLQQAKWRKAGIKLQVAVNISTQDLKNQAISANIQARLEQYQLPANALSVELTESRLMEDVDTAIAAINTLREIGVDVAIDDFGTGHSSLAYLKYLPVDEVKIDKAFIEGLDSDEHARHIMGTSIKLAQGLGFKVTVEGVETESIRDIIILMGVDKIQGDIFSKPLTPTELEVRWPQLCANVTSR</sequence>
<keyword evidence="4" id="KW-0548">Nucleotidyltransferase</keyword>
<dbReference type="InterPro" id="IPR043128">
    <property type="entry name" value="Rev_trsase/Diguanyl_cyclase"/>
</dbReference>
<keyword evidence="1" id="KW-0812">Transmembrane</keyword>
<feature type="domain" description="EAL" evidence="2">
    <location>
        <begin position="236"/>
        <end position="489"/>
    </location>
</feature>
<feature type="transmembrane region" description="Helical" evidence="1">
    <location>
        <begin position="6"/>
        <end position="27"/>
    </location>
</feature>
<dbReference type="PANTHER" id="PTHR33121">
    <property type="entry name" value="CYCLIC DI-GMP PHOSPHODIESTERASE PDEF"/>
    <property type="match status" value="1"/>
</dbReference>
<keyword evidence="1" id="KW-1133">Transmembrane helix</keyword>
<dbReference type="Gene3D" id="3.20.20.450">
    <property type="entry name" value="EAL domain"/>
    <property type="match status" value="1"/>
</dbReference>
<evidence type="ECO:0000259" key="2">
    <source>
        <dbReference type="PROSITE" id="PS50883"/>
    </source>
</evidence>
<evidence type="ECO:0000256" key="1">
    <source>
        <dbReference type="SAM" id="Phobius"/>
    </source>
</evidence>
<dbReference type="PROSITE" id="PS50887">
    <property type="entry name" value="GGDEF"/>
    <property type="match status" value="1"/>
</dbReference>
<protein>
    <submittedName>
        <fullName evidence="4">Bifunctional diguanylate cyclase/phosphodiesterase</fullName>
        <ecNumber evidence="4">2.7.7.65</ecNumber>
        <ecNumber evidence="4">3.1.4.52</ecNumber>
    </submittedName>
</protein>
<keyword evidence="5" id="KW-1185">Reference proteome</keyword>
<dbReference type="Gene3D" id="3.30.70.270">
    <property type="match status" value="1"/>
</dbReference>
<keyword evidence="4" id="KW-0378">Hydrolase</keyword>
<dbReference type="NCBIfam" id="TIGR00254">
    <property type="entry name" value="GGDEF"/>
    <property type="match status" value="1"/>
</dbReference>
<organism evidence="4 5">
    <name type="scientific">Shewanella youngdeokensis</name>
    <dbReference type="NCBI Taxonomy" id="2999068"/>
    <lineage>
        <taxon>Bacteria</taxon>
        <taxon>Pseudomonadati</taxon>
        <taxon>Pseudomonadota</taxon>
        <taxon>Gammaproteobacteria</taxon>
        <taxon>Alteromonadales</taxon>
        <taxon>Shewanellaceae</taxon>
        <taxon>Shewanella</taxon>
    </lineage>
</organism>
<dbReference type="RefSeq" id="WP_310470308.1">
    <property type="nucleotide sequence ID" value="NZ_CP136522.1"/>
</dbReference>
<reference evidence="4 5" key="1">
    <citation type="submission" date="2023-10" db="EMBL/GenBank/DDBJ databases">
        <title>Complete genome sequence of Shewanella sp. DAU334.</title>
        <authorList>
            <person name="Lee Y.-S."/>
            <person name="Jeong H.-R."/>
            <person name="Hwang E.-J."/>
            <person name="Choi Y.-L."/>
            <person name="Kim G.-D."/>
        </authorList>
    </citation>
    <scope>NUCLEOTIDE SEQUENCE [LARGE SCALE GENOMIC DNA]</scope>
    <source>
        <strain evidence="4 5">DAU334</strain>
    </source>
</reference>
<dbReference type="CDD" id="cd01949">
    <property type="entry name" value="GGDEF"/>
    <property type="match status" value="1"/>
</dbReference>
<keyword evidence="1" id="KW-0472">Membrane</keyword>
<name>A0ABZ0K2S3_9GAMM</name>
<dbReference type="Pfam" id="PF00990">
    <property type="entry name" value="GGDEF"/>
    <property type="match status" value="1"/>
</dbReference>
<dbReference type="InterPro" id="IPR050706">
    <property type="entry name" value="Cyclic-di-GMP_PDE-like"/>
</dbReference>
<dbReference type="SUPFAM" id="SSF55073">
    <property type="entry name" value="Nucleotide cyclase"/>
    <property type="match status" value="1"/>
</dbReference>
<dbReference type="EMBL" id="CP136522">
    <property type="protein sequence ID" value="WOT06040.1"/>
    <property type="molecule type" value="Genomic_DNA"/>
</dbReference>
<evidence type="ECO:0000313" key="4">
    <source>
        <dbReference type="EMBL" id="WOT06040.1"/>
    </source>
</evidence>
<dbReference type="SMART" id="SM00052">
    <property type="entry name" value="EAL"/>
    <property type="match status" value="1"/>
</dbReference>
<feature type="domain" description="GGDEF" evidence="3">
    <location>
        <begin position="99"/>
        <end position="228"/>
    </location>
</feature>
<dbReference type="InterPro" id="IPR000160">
    <property type="entry name" value="GGDEF_dom"/>
</dbReference>
<gene>
    <name evidence="4" type="ORF">RGE70_04305</name>
</gene>
<dbReference type="SMART" id="SM00267">
    <property type="entry name" value="GGDEF"/>
    <property type="match status" value="1"/>
</dbReference>
<dbReference type="InterPro" id="IPR029787">
    <property type="entry name" value="Nucleotide_cyclase"/>
</dbReference>
<dbReference type="PROSITE" id="PS50883">
    <property type="entry name" value="EAL"/>
    <property type="match status" value="1"/>
</dbReference>
<accession>A0ABZ0K2S3</accession>
<dbReference type="SUPFAM" id="SSF141868">
    <property type="entry name" value="EAL domain-like"/>
    <property type="match status" value="1"/>
</dbReference>
<dbReference type="Proteomes" id="UP001529491">
    <property type="component" value="Chromosome"/>
</dbReference>
<dbReference type="PANTHER" id="PTHR33121:SF71">
    <property type="entry name" value="OXYGEN SENSOR PROTEIN DOSP"/>
    <property type="match status" value="1"/>
</dbReference>
<evidence type="ECO:0000313" key="5">
    <source>
        <dbReference type="Proteomes" id="UP001529491"/>
    </source>
</evidence>
<proteinExistence type="predicted"/>
<keyword evidence="4" id="KW-0808">Transferase</keyword>
<dbReference type="EC" id="2.7.7.65" evidence="4"/>
<dbReference type="InterPro" id="IPR001633">
    <property type="entry name" value="EAL_dom"/>
</dbReference>
<dbReference type="InterPro" id="IPR035919">
    <property type="entry name" value="EAL_sf"/>
</dbReference>
<dbReference type="GO" id="GO:0052621">
    <property type="term" value="F:diguanylate cyclase activity"/>
    <property type="evidence" value="ECO:0007669"/>
    <property type="project" value="UniProtKB-EC"/>
</dbReference>
<dbReference type="Pfam" id="PF00563">
    <property type="entry name" value="EAL"/>
    <property type="match status" value="1"/>
</dbReference>
<dbReference type="CDD" id="cd01948">
    <property type="entry name" value="EAL"/>
    <property type="match status" value="1"/>
</dbReference>
<dbReference type="EC" id="3.1.4.52" evidence="4"/>
<evidence type="ECO:0000259" key="3">
    <source>
        <dbReference type="PROSITE" id="PS50887"/>
    </source>
</evidence>
<dbReference type="GO" id="GO:0071111">
    <property type="term" value="F:cyclic-guanylate-specific phosphodiesterase activity"/>
    <property type="evidence" value="ECO:0007669"/>
    <property type="project" value="UniProtKB-EC"/>
</dbReference>